<dbReference type="Proteomes" id="UP001642360">
    <property type="component" value="Unassembled WGS sequence"/>
</dbReference>
<evidence type="ECO:0000256" key="13">
    <source>
        <dbReference type="ARBA" id="ARBA00022741"/>
    </source>
</evidence>
<dbReference type="InterPro" id="IPR017441">
    <property type="entry name" value="Protein_kinase_ATP_BS"/>
</dbReference>
<keyword evidence="6" id="KW-0723">Serine/threonine-protein kinase</keyword>
<dbReference type="PROSITE" id="PS00107">
    <property type="entry name" value="PROTEIN_KINASE_ATP"/>
    <property type="match status" value="1"/>
</dbReference>
<keyword evidence="14" id="KW-0418">Kinase</keyword>
<evidence type="ECO:0000256" key="12">
    <source>
        <dbReference type="ARBA" id="ARBA00022737"/>
    </source>
</evidence>
<reference evidence="25 26" key="1">
    <citation type="submission" date="2024-02" db="EMBL/GenBank/DDBJ databases">
        <authorList>
            <person name="Vignale AGUSTIN F."/>
            <person name="Sosa J E."/>
            <person name="Modenutti C."/>
        </authorList>
    </citation>
    <scope>NUCLEOTIDE SEQUENCE [LARGE SCALE GENOMIC DNA]</scope>
</reference>
<dbReference type="PANTHER" id="PTHR48053">
    <property type="entry name" value="LEUCINE RICH REPEAT FAMILY PROTEIN, EXPRESSED"/>
    <property type="match status" value="1"/>
</dbReference>
<keyword evidence="7" id="KW-0597">Phosphoprotein</keyword>
<dbReference type="Pfam" id="PF13855">
    <property type="entry name" value="LRR_8"/>
    <property type="match status" value="3"/>
</dbReference>
<dbReference type="Gene3D" id="3.80.10.10">
    <property type="entry name" value="Ribonuclease Inhibitor"/>
    <property type="match status" value="2"/>
</dbReference>
<name>A0ABC8QU50_9AQUA</name>
<dbReference type="Pfam" id="PF07714">
    <property type="entry name" value="PK_Tyr_Ser-Thr"/>
    <property type="match status" value="1"/>
</dbReference>
<evidence type="ECO:0000259" key="24">
    <source>
        <dbReference type="PROSITE" id="PS50011"/>
    </source>
</evidence>
<dbReference type="SUPFAM" id="SSF52058">
    <property type="entry name" value="L domain-like"/>
    <property type="match status" value="2"/>
</dbReference>
<dbReference type="Gene3D" id="3.30.200.20">
    <property type="entry name" value="Phosphorylase Kinase, domain 1"/>
    <property type="match status" value="1"/>
</dbReference>
<dbReference type="GO" id="GO:0051707">
    <property type="term" value="P:response to other organism"/>
    <property type="evidence" value="ECO:0007669"/>
    <property type="project" value="UniProtKB-ARBA"/>
</dbReference>
<evidence type="ECO:0000256" key="16">
    <source>
        <dbReference type="ARBA" id="ARBA00022989"/>
    </source>
</evidence>
<dbReference type="SUPFAM" id="SSF56112">
    <property type="entry name" value="Protein kinase-like (PK-like)"/>
    <property type="match status" value="1"/>
</dbReference>
<keyword evidence="12" id="KW-0677">Repeat</keyword>
<keyword evidence="15 22" id="KW-0067">ATP-binding</keyword>
<evidence type="ECO:0000256" key="4">
    <source>
        <dbReference type="ARBA" id="ARBA00012513"/>
    </source>
</evidence>
<comment type="subcellular location">
    <subcellularLocation>
        <location evidence="1">Cell membrane</location>
        <topology evidence="1">Single-pass type I membrane protein</topology>
    </subcellularLocation>
</comment>
<keyword evidence="9" id="KW-0808">Transferase</keyword>
<dbReference type="Gene3D" id="1.10.510.10">
    <property type="entry name" value="Transferase(Phosphotransferase) domain 1"/>
    <property type="match status" value="1"/>
</dbReference>
<dbReference type="FunFam" id="3.30.200.20:FF:000432">
    <property type="entry name" value="LRR receptor-like serine/threonine-protein kinase EFR"/>
    <property type="match status" value="1"/>
</dbReference>
<keyword evidence="17 23" id="KW-0472">Membrane</keyword>
<dbReference type="EMBL" id="CAUOFW020000725">
    <property type="protein sequence ID" value="CAK9135776.1"/>
    <property type="molecule type" value="Genomic_DNA"/>
</dbReference>
<dbReference type="InterPro" id="IPR003591">
    <property type="entry name" value="Leu-rich_rpt_typical-subtyp"/>
</dbReference>
<keyword evidence="11" id="KW-0732">Signal</keyword>
<comment type="similarity">
    <text evidence="2">Belongs to the protein kinase superfamily. Ser/Thr protein kinase family.</text>
</comment>
<dbReference type="FunFam" id="3.80.10.10:FF:001158">
    <property type="entry name" value="Leucine-rich repeat protein kinase family protein"/>
    <property type="match status" value="1"/>
</dbReference>
<feature type="binding site" evidence="22">
    <location>
        <position position="763"/>
    </location>
    <ligand>
        <name>ATP</name>
        <dbReference type="ChEBI" id="CHEBI:30616"/>
    </ligand>
</feature>
<dbReference type="InterPro" id="IPR013210">
    <property type="entry name" value="LRR_N_plant-typ"/>
</dbReference>
<evidence type="ECO:0000256" key="3">
    <source>
        <dbReference type="ARBA" id="ARBA00009592"/>
    </source>
</evidence>
<accession>A0ABC8QU50</accession>
<dbReference type="PROSITE" id="PS00108">
    <property type="entry name" value="PROTEIN_KINASE_ST"/>
    <property type="match status" value="1"/>
</dbReference>
<dbReference type="GO" id="GO:0006952">
    <property type="term" value="P:defense response"/>
    <property type="evidence" value="ECO:0007669"/>
    <property type="project" value="UniProtKB-ARBA"/>
</dbReference>
<dbReference type="GO" id="GO:0004674">
    <property type="term" value="F:protein serine/threonine kinase activity"/>
    <property type="evidence" value="ECO:0007669"/>
    <property type="project" value="UniProtKB-KW"/>
</dbReference>
<comment type="catalytic activity">
    <reaction evidence="21">
        <text>L-seryl-[protein] + ATP = O-phospho-L-seryl-[protein] + ADP + H(+)</text>
        <dbReference type="Rhea" id="RHEA:17989"/>
        <dbReference type="Rhea" id="RHEA-COMP:9863"/>
        <dbReference type="Rhea" id="RHEA-COMP:11604"/>
        <dbReference type="ChEBI" id="CHEBI:15378"/>
        <dbReference type="ChEBI" id="CHEBI:29999"/>
        <dbReference type="ChEBI" id="CHEBI:30616"/>
        <dbReference type="ChEBI" id="CHEBI:83421"/>
        <dbReference type="ChEBI" id="CHEBI:456216"/>
        <dbReference type="EC" id="2.7.11.1"/>
    </reaction>
</comment>
<dbReference type="PANTHER" id="PTHR48053:SF37">
    <property type="entry name" value="LEUCINE-RICH REPEAT PROTEIN KINASE FAMILY PROTEIN"/>
    <property type="match status" value="1"/>
</dbReference>
<dbReference type="EC" id="2.7.11.1" evidence="4"/>
<dbReference type="SMART" id="SM00365">
    <property type="entry name" value="LRR_SD22"/>
    <property type="match status" value="5"/>
</dbReference>
<evidence type="ECO:0000256" key="21">
    <source>
        <dbReference type="ARBA" id="ARBA00048679"/>
    </source>
</evidence>
<comment type="catalytic activity">
    <reaction evidence="20">
        <text>L-threonyl-[protein] + ATP = O-phospho-L-threonyl-[protein] + ADP + H(+)</text>
        <dbReference type="Rhea" id="RHEA:46608"/>
        <dbReference type="Rhea" id="RHEA-COMP:11060"/>
        <dbReference type="Rhea" id="RHEA-COMP:11605"/>
        <dbReference type="ChEBI" id="CHEBI:15378"/>
        <dbReference type="ChEBI" id="CHEBI:30013"/>
        <dbReference type="ChEBI" id="CHEBI:30616"/>
        <dbReference type="ChEBI" id="CHEBI:61977"/>
        <dbReference type="ChEBI" id="CHEBI:456216"/>
        <dbReference type="EC" id="2.7.11.1"/>
    </reaction>
</comment>
<dbReference type="InterPro" id="IPR001245">
    <property type="entry name" value="Ser-Thr/Tyr_kinase_cat_dom"/>
</dbReference>
<keyword evidence="13 22" id="KW-0547">Nucleotide-binding</keyword>
<dbReference type="FunFam" id="3.80.10.10:FF:000275">
    <property type="entry name" value="Leucine-rich repeat receptor-like protein kinase"/>
    <property type="match status" value="1"/>
</dbReference>
<evidence type="ECO:0000256" key="18">
    <source>
        <dbReference type="ARBA" id="ARBA00023170"/>
    </source>
</evidence>
<evidence type="ECO:0000256" key="19">
    <source>
        <dbReference type="ARBA" id="ARBA00023180"/>
    </source>
</evidence>
<evidence type="ECO:0000256" key="10">
    <source>
        <dbReference type="ARBA" id="ARBA00022692"/>
    </source>
</evidence>
<evidence type="ECO:0000256" key="23">
    <source>
        <dbReference type="SAM" id="Phobius"/>
    </source>
</evidence>
<keyword evidence="10 23" id="KW-0812">Transmembrane</keyword>
<dbReference type="InterPro" id="IPR032675">
    <property type="entry name" value="LRR_dom_sf"/>
</dbReference>
<evidence type="ECO:0000256" key="1">
    <source>
        <dbReference type="ARBA" id="ARBA00004251"/>
    </source>
</evidence>
<feature type="domain" description="Protein kinase" evidence="24">
    <location>
        <begin position="734"/>
        <end position="1004"/>
    </location>
</feature>
<dbReference type="InterPro" id="IPR051716">
    <property type="entry name" value="Plant_RL_S/T_kinase"/>
</dbReference>
<dbReference type="SMART" id="SM00220">
    <property type="entry name" value="S_TKc"/>
    <property type="match status" value="1"/>
</dbReference>
<dbReference type="GO" id="GO:0005524">
    <property type="term" value="F:ATP binding"/>
    <property type="evidence" value="ECO:0007669"/>
    <property type="project" value="UniProtKB-UniRule"/>
</dbReference>
<evidence type="ECO:0000256" key="6">
    <source>
        <dbReference type="ARBA" id="ARBA00022527"/>
    </source>
</evidence>
<sequence length="1061" mass="116457">MLQTHRDLNTITGVKNLKIFNSKGLLGPSQMNLTSFLLFASRNIMFLLCVVLGFNQITIAAQHGNETDKLSLLAFKSNITNDPFGVLSSWNESVHFCQWRGVICGHRHQRVIMLDLGSQKLTGSISPYIGNLSFLRRLHLQNNSFSHVIPRELGFLQRLEYLWLYNNSISGTIPDNISTCSNLIGFDVSYNQLVGKIPMELGSLLKLEVVSISFNNLTGTIPPSLGNLSSLVKLNLAYNDLVGSIPTTLGQVSKLEYFALPVNRLSGTIPSSIFNLSSLTTFTVTVNQIQGTLPADLGTTLPNLEFFAITTNQFTGSIPVSMSNMSNLAYLQAMENNLTGSVPHFEKLHKLRWFTISRNQLGGLESNDLSFISSLTNATDLEILALDNNNFGGVLPESFANLSINLVGLWLGNNQIYGSILNGIANFINLTRIQISGNRFSGNIPPDIEKLQDLGVLQLSRNRFSGIVPSSLGNLNQLTLIYLSDNNFHGNIPSSLGQCTNLLVLDLSQNNLSGTIPLQIFGLSSLSYIYFSQNQITGSFPAEVGKLKSLELLDVSENLFSGEIPSTLGSCVGLEGLNMQGNFFRGTIPSSFSTLSGMQSLDLSYNNLSGQIPEYLEGFDLQYLNLSFNDLEGPVPNEGIFKNASEFSVNGNPKLCGGLSILQLPRCNFKQSKKNGLSFKLKLIISIVFGFLGLSLVLGFVYFLVFRKSKQVPYADSSSSRLDFKTLLRATNGFSSSNLIGVGSYGSVYKGILDHDETFVAVKVFNLLHHGASKSFMAECEALKNIRHRNLVKVLSVCSGVDYHGKDFKALVFEFMMNGSLDEWLHDNSSESLSNVEPKKLSLLQRLNISIDVTCALDYLHNDCQAPIVHCDIKPSNVLLDNELVGHLGDFGLAKFLSIASQNLTTNQSSSAGIRGTIGYTAPEYGMRSEVSTCGDVYSFGILLLEMFTGKRPTNDMFKDDFDLQNFAKAALPDGVSEVVDPILLQEIEEEETSRRNTKEHGFIRSHKTQNCLISVLRVGVACSSKLTAERPNIAVAAAELQSIRNVLLGTGINRERRAMK</sequence>
<evidence type="ECO:0000256" key="8">
    <source>
        <dbReference type="ARBA" id="ARBA00022614"/>
    </source>
</evidence>
<dbReference type="InterPro" id="IPR001611">
    <property type="entry name" value="Leu-rich_rpt"/>
</dbReference>
<evidence type="ECO:0000256" key="20">
    <source>
        <dbReference type="ARBA" id="ARBA00047899"/>
    </source>
</evidence>
<evidence type="ECO:0000256" key="15">
    <source>
        <dbReference type="ARBA" id="ARBA00022840"/>
    </source>
</evidence>
<dbReference type="Pfam" id="PF00560">
    <property type="entry name" value="LRR_1"/>
    <property type="match status" value="4"/>
</dbReference>
<dbReference type="GO" id="GO:0005886">
    <property type="term" value="C:plasma membrane"/>
    <property type="evidence" value="ECO:0007669"/>
    <property type="project" value="UniProtKB-SubCell"/>
</dbReference>
<dbReference type="Pfam" id="PF08263">
    <property type="entry name" value="LRRNT_2"/>
    <property type="match status" value="1"/>
</dbReference>
<dbReference type="SMART" id="SM00369">
    <property type="entry name" value="LRR_TYP"/>
    <property type="match status" value="10"/>
</dbReference>
<dbReference type="InterPro" id="IPR008271">
    <property type="entry name" value="Ser/Thr_kinase_AS"/>
</dbReference>
<organism evidence="25 26">
    <name type="scientific">Ilex paraguariensis</name>
    <name type="common">yerba mate</name>
    <dbReference type="NCBI Taxonomy" id="185542"/>
    <lineage>
        <taxon>Eukaryota</taxon>
        <taxon>Viridiplantae</taxon>
        <taxon>Streptophyta</taxon>
        <taxon>Embryophyta</taxon>
        <taxon>Tracheophyta</taxon>
        <taxon>Spermatophyta</taxon>
        <taxon>Magnoliopsida</taxon>
        <taxon>eudicotyledons</taxon>
        <taxon>Gunneridae</taxon>
        <taxon>Pentapetalae</taxon>
        <taxon>asterids</taxon>
        <taxon>campanulids</taxon>
        <taxon>Aquifoliales</taxon>
        <taxon>Aquifoliaceae</taxon>
        <taxon>Ilex</taxon>
    </lineage>
</organism>
<dbReference type="PROSITE" id="PS50011">
    <property type="entry name" value="PROTEIN_KINASE_DOM"/>
    <property type="match status" value="1"/>
</dbReference>
<feature type="transmembrane region" description="Helical" evidence="23">
    <location>
        <begin position="683"/>
        <end position="705"/>
    </location>
</feature>
<protein>
    <recommendedName>
        <fullName evidence="4">non-specific serine/threonine protein kinase</fullName>
        <ecNumber evidence="4">2.7.11.1</ecNumber>
    </recommendedName>
</protein>
<keyword evidence="5" id="KW-1003">Cell membrane</keyword>
<comment type="similarity">
    <text evidence="3">Belongs to the RLP family.</text>
</comment>
<evidence type="ECO:0000256" key="2">
    <source>
        <dbReference type="ARBA" id="ARBA00008684"/>
    </source>
</evidence>
<dbReference type="PRINTS" id="PR00019">
    <property type="entry name" value="LEURICHRPT"/>
</dbReference>
<evidence type="ECO:0000256" key="5">
    <source>
        <dbReference type="ARBA" id="ARBA00022475"/>
    </source>
</evidence>
<keyword evidence="26" id="KW-1185">Reference proteome</keyword>
<evidence type="ECO:0000256" key="11">
    <source>
        <dbReference type="ARBA" id="ARBA00022729"/>
    </source>
</evidence>
<keyword evidence="19" id="KW-0325">Glycoprotein</keyword>
<gene>
    <name evidence="25" type="ORF">ILEXP_LOCUS2736</name>
</gene>
<keyword evidence="8" id="KW-0433">Leucine-rich repeat</keyword>
<dbReference type="FunFam" id="1.10.510.10:FF:000358">
    <property type="entry name" value="Putative leucine-rich repeat receptor-like serine/threonine-protein kinase"/>
    <property type="match status" value="1"/>
</dbReference>
<evidence type="ECO:0000256" key="9">
    <source>
        <dbReference type="ARBA" id="ARBA00022679"/>
    </source>
</evidence>
<evidence type="ECO:0000256" key="7">
    <source>
        <dbReference type="ARBA" id="ARBA00022553"/>
    </source>
</evidence>
<comment type="caution">
    <text evidence="25">The sequence shown here is derived from an EMBL/GenBank/DDBJ whole genome shotgun (WGS) entry which is preliminary data.</text>
</comment>
<dbReference type="FunFam" id="3.80.10.10:FF:000288">
    <property type="entry name" value="LRR receptor-like serine/threonine-protein kinase EFR"/>
    <property type="match status" value="1"/>
</dbReference>
<keyword evidence="16 23" id="KW-1133">Transmembrane helix</keyword>
<dbReference type="InterPro" id="IPR011009">
    <property type="entry name" value="Kinase-like_dom_sf"/>
</dbReference>
<evidence type="ECO:0000256" key="17">
    <source>
        <dbReference type="ARBA" id="ARBA00023136"/>
    </source>
</evidence>
<evidence type="ECO:0000313" key="25">
    <source>
        <dbReference type="EMBL" id="CAK9135776.1"/>
    </source>
</evidence>
<evidence type="ECO:0000256" key="14">
    <source>
        <dbReference type="ARBA" id="ARBA00022777"/>
    </source>
</evidence>
<dbReference type="InterPro" id="IPR000719">
    <property type="entry name" value="Prot_kinase_dom"/>
</dbReference>
<proteinExistence type="inferred from homology"/>
<evidence type="ECO:0000313" key="26">
    <source>
        <dbReference type="Proteomes" id="UP001642360"/>
    </source>
</evidence>
<dbReference type="AlphaFoldDB" id="A0ABC8QU50"/>
<evidence type="ECO:0000256" key="22">
    <source>
        <dbReference type="PROSITE-ProRule" id="PRU10141"/>
    </source>
</evidence>
<keyword evidence="18" id="KW-0675">Receptor</keyword>